<evidence type="ECO:0000259" key="1">
    <source>
        <dbReference type="PROSITE" id="PS50943"/>
    </source>
</evidence>
<dbReference type="InterPro" id="IPR001387">
    <property type="entry name" value="Cro/C1-type_HTH"/>
</dbReference>
<dbReference type="GO" id="GO:0003677">
    <property type="term" value="F:DNA binding"/>
    <property type="evidence" value="ECO:0007669"/>
    <property type="project" value="InterPro"/>
</dbReference>
<dbReference type="InterPro" id="IPR043917">
    <property type="entry name" value="DUF5753"/>
</dbReference>
<dbReference type="CDD" id="cd00093">
    <property type="entry name" value="HTH_XRE"/>
    <property type="match status" value="1"/>
</dbReference>
<proteinExistence type="predicted"/>
<accession>M2Q7M6</accession>
<dbReference type="SUPFAM" id="SSF47413">
    <property type="entry name" value="lambda repressor-like DNA-binding domains"/>
    <property type="match status" value="1"/>
</dbReference>
<evidence type="ECO:0000313" key="2">
    <source>
        <dbReference type="EMBL" id="EMD22102.1"/>
    </source>
</evidence>
<dbReference type="AlphaFoldDB" id="M2Q7M6"/>
<evidence type="ECO:0000313" key="3">
    <source>
        <dbReference type="Proteomes" id="UP000014137"/>
    </source>
</evidence>
<gene>
    <name evidence="2" type="ORF">C791_0425</name>
</gene>
<organism evidence="2 3">
    <name type="scientific">Amycolatopsis azurea DSM 43854</name>
    <dbReference type="NCBI Taxonomy" id="1238180"/>
    <lineage>
        <taxon>Bacteria</taxon>
        <taxon>Bacillati</taxon>
        <taxon>Actinomycetota</taxon>
        <taxon>Actinomycetes</taxon>
        <taxon>Pseudonocardiales</taxon>
        <taxon>Pseudonocardiaceae</taxon>
        <taxon>Amycolatopsis</taxon>
    </lineage>
</organism>
<dbReference type="EMBL" id="ANMG01000105">
    <property type="protein sequence ID" value="EMD22102.1"/>
    <property type="molecule type" value="Genomic_DNA"/>
</dbReference>
<name>M2Q7M6_9PSEU</name>
<dbReference type="Gene3D" id="1.10.260.40">
    <property type="entry name" value="lambda repressor-like DNA-binding domains"/>
    <property type="match status" value="1"/>
</dbReference>
<dbReference type="InterPro" id="IPR010982">
    <property type="entry name" value="Lambda_DNA-bd_dom_sf"/>
</dbReference>
<reference evidence="2 3" key="1">
    <citation type="submission" date="2012-10" db="EMBL/GenBank/DDBJ databases">
        <title>Genome assembly of Amycolatopsis azurea DSM 43854.</title>
        <authorList>
            <person name="Khatri I."/>
            <person name="Kaur I."/>
            <person name="Subramanian S."/>
            <person name="Mayilraj S."/>
        </authorList>
    </citation>
    <scope>NUCLEOTIDE SEQUENCE [LARGE SCALE GENOMIC DNA]</scope>
    <source>
        <strain evidence="2 3">DSM 43854</strain>
    </source>
</reference>
<dbReference type="Pfam" id="PF13560">
    <property type="entry name" value="HTH_31"/>
    <property type="match status" value="1"/>
</dbReference>
<protein>
    <recommendedName>
        <fullName evidence="1">HTH cro/C1-type domain-containing protein</fullName>
    </recommendedName>
</protein>
<sequence length="330" mass="36772">MAGFGPSSLKLAERALSRTARNGLSRAIVADLASPARPVRQVFGNRDRPRKPCVTNQDQLSAELRRLRKAAGLSGTEAARLTSLSQSKVSRVETGAFMPTEEQVVALCRAYRAPAKIRRELVAITRDLREEASSARVVFQRGAWRMQQRIGKIETASARIRSFQPTIVFGLLQTRAYITALFGDSLPDAERDQTIDARLERQRILDSDREFHFVVTEGALRWNMGGAETMLAQLGHLIELSCRGRVRLGVIPWTTAVSVPVLHGFDIYDSRAVLLGTQTATALVTDEREVADYEKNFAEVERYATYDDIACSHLTRIAADYRKLAVEPLQ</sequence>
<dbReference type="SMART" id="SM00530">
    <property type="entry name" value="HTH_XRE"/>
    <property type="match status" value="1"/>
</dbReference>
<comment type="caution">
    <text evidence="2">The sequence shown here is derived from an EMBL/GenBank/DDBJ whole genome shotgun (WGS) entry which is preliminary data.</text>
</comment>
<dbReference type="PATRIC" id="fig|1238180.3.peg.8156"/>
<feature type="domain" description="HTH cro/C1-type" evidence="1">
    <location>
        <begin position="64"/>
        <end position="118"/>
    </location>
</feature>
<dbReference type="PROSITE" id="PS50943">
    <property type="entry name" value="HTH_CROC1"/>
    <property type="match status" value="1"/>
</dbReference>
<dbReference type="Pfam" id="PF19054">
    <property type="entry name" value="DUF5753"/>
    <property type="match status" value="1"/>
</dbReference>
<dbReference type="Proteomes" id="UP000014137">
    <property type="component" value="Unassembled WGS sequence"/>
</dbReference>